<evidence type="ECO:0000313" key="4">
    <source>
        <dbReference type="Proteomes" id="UP000638313"/>
    </source>
</evidence>
<sequence length="79" mass="8162">MKIRTFLMALALAVSAAVAGYAVGESRKGAAVEHATVTAYNDGFTDALCKPAPWNPRRDGGGDIQDGAGNVCGEYEATD</sequence>
<organism evidence="3 4">
    <name type="scientific">Streptomyces mashuensis</name>
    <dbReference type="NCBI Taxonomy" id="33904"/>
    <lineage>
        <taxon>Bacteria</taxon>
        <taxon>Bacillati</taxon>
        <taxon>Actinomycetota</taxon>
        <taxon>Actinomycetes</taxon>
        <taxon>Kitasatosporales</taxon>
        <taxon>Streptomycetaceae</taxon>
        <taxon>Streptomyces</taxon>
    </lineage>
</organism>
<evidence type="ECO:0000313" key="3">
    <source>
        <dbReference type="EMBL" id="GHF61620.1"/>
    </source>
</evidence>
<evidence type="ECO:0000256" key="2">
    <source>
        <dbReference type="SAM" id="SignalP"/>
    </source>
</evidence>
<comment type="caution">
    <text evidence="3">The sequence shown here is derived from an EMBL/GenBank/DDBJ whole genome shotgun (WGS) entry which is preliminary data.</text>
</comment>
<keyword evidence="4" id="KW-1185">Reference proteome</keyword>
<reference evidence="3" key="2">
    <citation type="submission" date="2020-09" db="EMBL/GenBank/DDBJ databases">
        <authorList>
            <person name="Sun Q."/>
            <person name="Ohkuma M."/>
        </authorList>
    </citation>
    <scope>NUCLEOTIDE SEQUENCE</scope>
    <source>
        <strain evidence="3">JCM 4059</strain>
    </source>
</reference>
<dbReference type="AlphaFoldDB" id="A0A919EFE5"/>
<accession>A0A919EFE5</accession>
<evidence type="ECO:0008006" key="5">
    <source>
        <dbReference type="Google" id="ProtNLM"/>
    </source>
</evidence>
<feature type="chain" id="PRO_5039015943" description="Excalibur calcium-binding domain-containing protein" evidence="2">
    <location>
        <begin position="20"/>
        <end position="79"/>
    </location>
</feature>
<feature type="signal peptide" evidence="2">
    <location>
        <begin position="1"/>
        <end position="19"/>
    </location>
</feature>
<dbReference type="EMBL" id="BNBD01000011">
    <property type="protein sequence ID" value="GHF61620.1"/>
    <property type="molecule type" value="Genomic_DNA"/>
</dbReference>
<feature type="region of interest" description="Disordered" evidence="1">
    <location>
        <begin position="56"/>
        <end position="79"/>
    </location>
</feature>
<dbReference type="Proteomes" id="UP000638313">
    <property type="component" value="Unassembled WGS sequence"/>
</dbReference>
<gene>
    <name evidence="3" type="ORF">GCM10010218_48950</name>
</gene>
<reference evidence="3" key="1">
    <citation type="journal article" date="2014" name="Int. J. Syst. Evol. Microbiol.">
        <title>Complete genome sequence of Corynebacterium casei LMG S-19264T (=DSM 44701T), isolated from a smear-ripened cheese.</title>
        <authorList>
            <consortium name="US DOE Joint Genome Institute (JGI-PGF)"/>
            <person name="Walter F."/>
            <person name="Albersmeier A."/>
            <person name="Kalinowski J."/>
            <person name="Ruckert C."/>
        </authorList>
    </citation>
    <scope>NUCLEOTIDE SEQUENCE</scope>
    <source>
        <strain evidence="3">JCM 4059</strain>
    </source>
</reference>
<name>A0A919EFE5_9ACTN</name>
<proteinExistence type="predicted"/>
<evidence type="ECO:0000256" key="1">
    <source>
        <dbReference type="SAM" id="MobiDB-lite"/>
    </source>
</evidence>
<protein>
    <recommendedName>
        <fullName evidence="5">Excalibur calcium-binding domain-containing protein</fullName>
    </recommendedName>
</protein>
<keyword evidence="2" id="KW-0732">Signal</keyword>